<dbReference type="GO" id="GO:0003677">
    <property type="term" value="F:DNA binding"/>
    <property type="evidence" value="ECO:0007669"/>
    <property type="project" value="UniProtKB-KW"/>
</dbReference>
<dbReference type="PANTHER" id="PTHR44846:SF1">
    <property type="entry name" value="MANNOSYL-D-GLYCERATE TRANSPORT_METABOLISM SYSTEM REPRESSOR MNGR-RELATED"/>
    <property type="match status" value="1"/>
</dbReference>
<evidence type="ECO:0000256" key="1">
    <source>
        <dbReference type="ARBA" id="ARBA00023015"/>
    </source>
</evidence>
<keyword evidence="6" id="KW-1185">Reference proteome</keyword>
<dbReference type="Pfam" id="PF07702">
    <property type="entry name" value="UTRA"/>
    <property type="match status" value="1"/>
</dbReference>
<keyword evidence="1" id="KW-0805">Transcription regulation</keyword>
<dbReference type="InterPro" id="IPR028978">
    <property type="entry name" value="Chorismate_lyase_/UTRA_dom_sf"/>
</dbReference>
<accession>A0A5J6MMV3</accession>
<keyword evidence="3" id="KW-0804">Transcription</keyword>
<dbReference type="KEGG" id="htq:FRZ44_28200"/>
<proteinExistence type="predicted"/>
<dbReference type="InterPro" id="IPR050679">
    <property type="entry name" value="Bact_HTH_transcr_reg"/>
</dbReference>
<evidence type="ECO:0000256" key="2">
    <source>
        <dbReference type="ARBA" id="ARBA00023125"/>
    </source>
</evidence>
<dbReference type="InterPro" id="IPR012702">
    <property type="entry name" value="CP_lyase_PhnF"/>
</dbReference>
<feature type="domain" description="HTH gntR-type" evidence="4">
    <location>
        <begin position="17"/>
        <end position="85"/>
    </location>
</feature>
<dbReference type="GO" id="GO:0045892">
    <property type="term" value="P:negative regulation of DNA-templated transcription"/>
    <property type="evidence" value="ECO:0007669"/>
    <property type="project" value="TreeGrafter"/>
</dbReference>
<dbReference type="Pfam" id="PF00392">
    <property type="entry name" value="GntR"/>
    <property type="match status" value="1"/>
</dbReference>
<protein>
    <submittedName>
        <fullName evidence="5">Phosphonate metabolism transcriptional regulator PhnF</fullName>
    </submittedName>
</protein>
<dbReference type="NCBIfam" id="TIGR02325">
    <property type="entry name" value="C_P_lyase_phnF"/>
    <property type="match status" value="1"/>
</dbReference>
<dbReference type="InterPro" id="IPR036390">
    <property type="entry name" value="WH_DNA-bd_sf"/>
</dbReference>
<name>A0A5J6MMV3_9PROT</name>
<dbReference type="PANTHER" id="PTHR44846">
    <property type="entry name" value="MANNOSYL-D-GLYCERATE TRANSPORT/METABOLISM SYSTEM REPRESSOR MNGR-RELATED"/>
    <property type="match status" value="1"/>
</dbReference>
<evidence type="ECO:0000313" key="5">
    <source>
        <dbReference type="EMBL" id="QEX17520.1"/>
    </source>
</evidence>
<gene>
    <name evidence="5" type="ORF">FRZ44_28200</name>
</gene>
<dbReference type="SUPFAM" id="SSF64288">
    <property type="entry name" value="Chorismate lyase-like"/>
    <property type="match status" value="1"/>
</dbReference>
<dbReference type="SUPFAM" id="SSF46785">
    <property type="entry name" value="Winged helix' DNA-binding domain"/>
    <property type="match status" value="1"/>
</dbReference>
<dbReference type="SMART" id="SM00345">
    <property type="entry name" value="HTH_GNTR"/>
    <property type="match status" value="1"/>
</dbReference>
<dbReference type="CDD" id="cd07377">
    <property type="entry name" value="WHTH_GntR"/>
    <property type="match status" value="1"/>
</dbReference>
<dbReference type="GO" id="GO:0003700">
    <property type="term" value="F:DNA-binding transcription factor activity"/>
    <property type="evidence" value="ECO:0007669"/>
    <property type="project" value="InterPro"/>
</dbReference>
<dbReference type="Gene3D" id="3.40.1410.10">
    <property type="entry name" value="Chorismate lyase-like"/>
    <property type="match status" value="1"/>
</dbReference>
<evidence type="ECO:0000313" key="6">
    <source>
        <dbReference type="Proteomes" id="UP000326202"/>
    </source>
</evidence>
<sequence length="255" mass="27817">MESEVAMKEAIARGRGVTVWRQIAETLSADLKAGRLKAGDRLPTELELADRFRVNRHTVRRAVATLAEQGILRIEQGRGTFVNDKTIDYVLGRRTRFSSNLLAQGREPGHRLISAEKATVSGSIAADLKLRDGAAVMRIETLSIADGAPMGYGVHEFPLPRFAGIDEAYRRLGSLTAALEELGVGDYTRKVTRILARLPSAREAGFLEQTVSRPILQAEAVNVDAKGKPTHHSLAVFAGDRVQMIVRPEDLLAGV</sequence>
<dbReference type="InterPro" id="IPR011663">
    <property type="entry name" value="UTRA"/>
</dbReference>
<dbReference type="PRINTS" id="PR00035">
    <property type="entry name" value="HTHGNTR"/>
</dbReference>
<dbReference type="OrthoDB" id="5454556at2"/>
<dbReference type="InterPro" id="IPR036388">
    <property type="entry name" value="WH-like_DNA-bd_sf"/>
</dbReference>
<dbReference type="RefSeq" id="WP_151177773.1">
    <property type="nucleotide sequence ID" value="NZ_CP042906.1"/>
</dbReference>
<dbReference type="AlphaFoldDB" id="A0A5J6MMV3"/>
<evidence type="ECO:0000256" key="3">
    <source>
        <dbReference type="ARBA" id="ARBA00023163"/>
    </source>
</evidence>
<dbReference type="EMBL" id="CP042906">
    <property type="protein sequence ID" value="QEX17520.1"/>
    <property type="molecule type" value="Genomic_DNA"/>
</dbReference>
<dbReference type="PROSITE" id="PS50949">
    <property type="entry name" value="HTH_GNTR"/>
    <property type="match status" value="1"/>
</dbReference>
<dbReference type="Proteomes" id="UP000326202">
    <property type="component" value="Chromosome"/>
</dbReference>
<reference evidence="5 6" key="1">
    <citation type="submission" date="2019-08" db="EMBL/GenBank/DDBJ databases">
        <title>Hyperibacter terrae gen. nov., sp. nov. and Hyperibacter viscosus sp. nov., two new members in the family Rhodospirillaceae isolated from the rhizosphere of Hypericum perforatum.</title>
        <authorList>
            <person name="Noviana Z."/>
        </authorList>
    </citation>
    <scope>NUCLEOTIDE SEQUENCE [LARGE SCALE GENOMIC DNA]</scope>
    <source>
        <strain evidence="5 6">R5913</strain>
    </source>
</reference>
<keyword evidence="2" id="KW-0238">DNA-binding</keyword>
<dbReference type="SMART" id="SM00866">
    <property type="entry name" value="UTRA"/>
    <property type="match status" value="1"/>
</dbReference>
<dbReference type="Gene3D" id="1.10.10.10">
    <property type="entry name" value="Winged helix-like DNA-binding domain superfamily/Winged helix DNA-binding domain"/>
    <property type="match status" value="1"/>
</dbReference>
<dbReference type="InterPro" id="IPR000524">
    <property type="entry name" value="Tscrpt_reg_HTH_GntR"/>
</dbReference>
<organism evidence="5 6">
    <name type="scientific">Hypericibacter terrae</name>
    <dbReference type="NCBI Taxonomy" id="2602015"/>
    <lineage>
        <taxon>Bacteria</taxon>
        <taxon>Pseudomonadati</taxon>
        <taxon>Pseudomonadota</taxon>
        <taxon>Alphaproteobacteria</taxon>
        <taxon>Rhodospirillales</taxon>
        <taxon>Dongiaceae</taxon>
        <taxon>Hypericibacter</taxon>
    </lineage>
</organism>
<evidence type="ECO:0000259" key="4">
    <source>
        <dbReference type="PROSITE" id="PS50949"/>
    </source>
</evidence>